<dbReference type="STRING" id="1519643.SAMN06295933_1418"/>
<dbReference type="InterPro" id="IPR019734">
    <property type="entry name" value="TPR_rpt"/>
</dbReference>
<sequence>MNKMSTTDATQLTSTKIRGAFSAKSIQEIGTGTTKRKVVQTFLYYAEENDKGDIILRVLNENHVPSGPEQIINKDELLESFTPEMELYTKSVFPAMRELGKRLAKADRQRQLGNVFTAEMNYNEALTFDVNSIRANFGIGLCYLERNEEAKASDIFKRLISLDAAFEKKHKHLFNTFGISLRKNKMYNEAVAFYSKALNFSYDADDENLFFNIARSLSELGNKNDACEYLNKCLTINPDFIEGKKLKTFLSKK</sequence>
<name>A0A1X7CY63_9BACT</name>
<evidence type="ECO:0000313" key="3">
    <source>
        <dbReference type="Proteomes" id="UP000192906"/>
    </source>
</evidence>
<dbReference type="Gene3D" id="1.25.40.10">
    <property type="entry name" value="Tetratricopeptide repeat domain"/>
    <property type="match status" value="1"/>
</dbReference>
<dbReference type="Pfam" id="PF13174">
    <property type="entry name" value="TPR_6"/>
    <property type="match status" value="1"/>
</dbReference>
<accession>A0A1X7CY63</accession>
<keyword evidence="3" id="KW-1185">Reference proteome</keyword>
<evidence type="ECO:0000256" key="1">
    <source>
        <dbReference type="PROSITE-ProRule" id="PRU00339"/>
    </source>
</evidence>
<feature type="repeat" description="TPR" evidence="1">
    <location>
        <begin position="207"/>
        <end position="240"/>
    </location>
</feature>
<dbReference type="PROSITE" id="PS50005">
    <property type="entry name" value="TPR"/>
    <property type="match status" value="1"/>
</dbReference>
<keyword evidence="1" id="KW-0802">TPR repeat</keyword>
<dbReference type="Pfam" id="PF13181">
    <property type="entry name" value="TPR_8"/>
    <property type="match status" value="1"/>
</dbReference>
<reference evidence="3" key="1">
    <citation type="submission" date="2017-04" db="EMBL/GenBank/DDBJ databases">
        <authorList>
            <person name="Varghese N."/>
            <person name="Submissions S."/>
        </authorList>
    </citation>
    <scope>NUCLEOTIDE SEQUENCE [LARGE SCALE GENOMIC DNA]</scope>
    <source>
        <strain evidence="3">K3S</strain>
    </source>
</reference>
<dbReference type="Proteomes" id="UP000192906">
    <property type="component" value="Unassembled WGS sequence"/>
</dbReference>
<dbReference type="InterPro" id="IPR011990">
    <property type="entry name" value="TPR-like_helical_dom_sf"/>
</dbReference>
<gene>
    <name evidence="2" type="ORF">SAMN06295933_1418</name>
</gene>
<protein>
    <submittedName>
        <fullName evidence="2">Tetratricopeptide repeat-containing protein</fullName>
    </submittedName>
</protein>
<dbReference type="EMBL" id="FWZU01000002">
    <property type="protein sequence ID" value="SMF05227.1"/>
    <property type="molecule type" value="Genomic_DNA"/>
</dbReference>
<evidence type="ECO:0000313" key="2">
    <source>
        <dbReference type="EMBL" id="SMF05227.1"/>
    </source>
</evidence>
<dbReference type="SUPFAM" id="SSF48452">
    <property type="entry name" value="TPR-like"/>
    <property type="match status" value="1"/>
</dbReference>
<dbReference type="AlphaFoldDB" id="A0A1X7CY63"/>
<proteinExistence type="predicted"/>
<organism evidence="2 3">
    <name type="scientific">Desulfovibrio gilichinskyi</name>
    <dbReference type="NCBI Taxonomy" id="1519643"/>
    <lineage>
        <taxon>Bacteria</taxon>
        <taxon>Pseudomonadati</taxon>
        <taxon>Thermodesulfobacteriota</taxon>
        <taxon>Desulfovibrionia</taxon>
        <taxon>Desulfovibrionales</taxon>
        <taxon>Desulfovibrionaceae</taxon>
        <taxon>Desulfovibrio</taxon>
    </lineage>
</organism>
<dbReference type="SMART" id="SM00028">
    <property type="entry name" value="TPR"/>
    <property type="match status" value="3"/>
</dbReference>